<gene>
    <name evidence="1" type="ORF">L195_g053368</name>
</gene>
<comment type="caution">
    <text evidence="1">The sequence shown here is derived from an EMBL/GenBank/DDBJ whole genome shotgun (WGS) entry which is preliminary data.</text>
</comment>
<dbReference type="EMBL" id="ASHM01089638">
    <property type="protein sequence ID" value="PNX63168.1"/>
    <property type="molecule type" value="Genomic_DNA"/>
</dbReference>
<organism evidence="1 2">
    <name type="scientific">Trifolium pratense</name>
    <name type="common">Red clover</name>
    <dbReference type="NCBI Taxonomy" id="57577"/>
    <lineage>
        <taxon>Eukaryota</taxon>
        <taxon>Viridiplantae</taxon>
        <taxon>Streptophyta</taxon>
        <taxon>Embryophyta</taxon>
        <taxon>Tracheophyta</taxon>
        <taxon>Spermatophyta</taxon>
        <taxon>Magnoliopsida</taxon>
        <taxon>eudicotyledons</taxon>
        <taxon>Gunneridae</taxon>
        <taxon>Pentapetalae</taxon>
        <taxon>rosids</taxon>
        <taxon>fabids</taxon>
        <taxon>Fabales</taxon>
        <taxon>Fabaceae</taxon>
        <taxon>Papilionoideae</taxon>
        <taxon>50 kb inversion clade</taxon>
        <taxon>NPAAA clade</taxon>
        <taxon>Hologalegina</taxon>
        <taxon>IRL clade</taxon>
        <taxon>Trifolieae</taxon>
        <taxon>Trifolium</taxon>
    </lineage>
</organism>
<sequence>MRPDNLFPCRIRFSKDWLKFPRHEGTSPLKLFNDNSSTMSDLRLHMDGDISPVNELMETSK</sequence>
<protein>
    <submittedName>
        <fullName evidence="1">Uncharacterized protein</fullName>
    </submittedName>
</protein>
<feature type="non-terminal residue" evidence="1">
    <location>
        <position position="61"/>
    </location>
</feature>
<proteinExistence type="predicted"/>
<reference evidence="1 2" key="1">
    <citation type="journal article" date="2014" name="Am. J. Bot.">
        <title>Genome assembly and annotation for red clover (Trifolium pratense; Fabaceae).</title>
        <authorList>
            <person name="Istvanek J."/>
            <person name="Jaros M."/>
            <person name="Krenek A."/>
            <person name="Repkova J."/>
        </authorList>
    </citation>
    <scope>NUCLEOTIDE SEQUENCE [LARGE SCALE GENOMIC DNA]</scope>
    <source>
        <strain evidence="2">cv. Tatra</strain>
        <tissue evidence="1">Young leaves</tissue>
    </source>
</reference>
<accession>A0A2K3KA73</accession>
<name>A0A2K3KA73_TRIPR</name>
<evidence type="ECO:0000313" key="2">
    <source>
        <dbReference type="Proteomes" id="UP000236291"/>
    </source>
</evidence>
<dbReference type="Proteomes" id="UP000236291">
    <property type="component" value="Unassembled WGS sequence"/>
</dbReference>
<evidence type="ECO:0000313" key="1">
    <source>
        <dbReference type="EMBL" id="PNX63168.1"/>
    </source>
</evidence>
<reference evidence="1 2" key="2">
    <citation type="journal article" date="2017" name="Front. Plant Sci.">
        <title>Gene Classification and Mining of Molecular Markers Useful in Red Clover (Trifolium pratense) Breeding.</title>
        <authorList>
            <person name="Istvanek J."/>
            <person name="Dluhosova J."/>
            <person name="Dluhos P."/>
            <person name="Patkova L."/>
            <person name="Nedelnik J."/>
            <person name="Repkova J."/>
        </authorList>
    </citation>
    <scope>NUCLEOTIDE SEQUENCE [LARGE SCALE GENOMIC DNA]</scope>
    <source>
        <strain evidence="2">cv. Tatra</strain>
        <tissue evidence="1">Young leaves</tissue>
    </source>
</reference>
<dbReference type="AlphaFoldDB" id="A0A2K3KA73"/>